<dbReference type="InterPro" id="IPR057661">
    <property type="entry name" value="RsdA/BaiN/AoA(So)_Rossmann"/>
</dbReference>
<dbReference type="Pfam" id="PF03486">
    <property type="entry name" value="HI0933_like"/>
    <property type="match status" value="1"/>
</dbReference>
<dbReference type="SUPFAM" id="SSF160996">
    <property type="entry name" value="HI0933 insert domain-like"/>
    <property type="match status" value="1"/>
</dbReference>
<dbReference type="NCBIfam" id="TIGR03862">
    <property type="entry name" value="flavo_PP4765"/>
    <property type="match status" value="1"/>
</dbReference>
<dbReference type="PANTHER" id="PTHR42887:SF1">
    <property type="entry name" value="BLR3961 PROTEIN"/>
    <property type="match status" value="1"/>
</dbReference>
<dbReference type="Gene3D" id="3.50.50.60">
    <property type="entry name" value="FAD/NAD(P)-binding domain"/>
    <property type="match status" value="1"/>
</dbReference>
<feature type="domain" description="RsdA/BaiN/AoA(So)-like Rossmann fold-like" evidence="4">
    <location>
        <begin position="3"/>
        <end position="391"/>
    </location>
</feature>
<comment type="cofactor">
    <cofactor evidence="1">
        <name>FAD</name>
        <dbReference type="ChEBI" id="CHEBI:57692"/>
    </cofactor>
</comment>
<dbReference type="PRINTS" id="PR00368">
    <property type="entry name" value="FADPNR"/>
</dbReference>
<dbReference type="SUPFAM" id="SSF51905">
    <property type="entry name" value="FAD/NAD(P)-binding domain"/>
    <property type="match status" value="1"/>
</dbReference>
<sequence>MTDIAVIGGGPAGLMAAERLAQAGCRVSIYDRMPSLGRKLLMAGRGGLNLTHSEPFDIFLTRYSTPAPQLEAALRAFPPEALRTWAAGLGEETFAGSSGRVFPKSFKASPLLRALLRRLEALGVRVHTRHAWTGFSENGVVFATPQGEREVRADAVVLALGGASWPRLGADGGWTKILTAKGVPVTPLAPSNCGVRIDWSETFRSRFSGTPLKRIAVEAFALEVAGELVVTDYGLEGGALYALTPVLRDALSTGETGLAIDLRPDLDEAGIVQRLSHPRRGATLTNFLRKALKLSPIQTGLLRESGGRELPTDPAALARLIKHVQLKVTGLQGLERAISTAGGIPFAAVTDDFELQSLPGVFVAGEMLDWEAPTGGYLLQASFATGIAAAAGVLARSGAGG</sequence>
<keyword evidence="7" id="KW-1185">Reference proteome</keyword>
<dbReference type="Gene3D" id="2.40.30.10">
    <property type="entry name" value="Translation factors"/>
    <property type="match status" value="1"/>
</dbReference>
<gene>
    <name evidence="6" type="ORF">IZ6_15250</name>
</gene>
<dbReference type="InterPro" id="IPR036188">
    <property type="entry name" value="FAD/NAD-bd_sf"/>
</dbReference>
<protein>
    <submittedName>
        <fullName evidence="6">NAD(FAD)-utilizing dehydrogenase</fullName>
    </submittedName>
</protein>
<dbReference type="RefSeq" id="WP_222877395.1">
    <property type="nucleotide sequence ID" value="NZ_AP023361.1"/>
</dbReference>
<evidence type="ECO:0000313" key="7">
    <source>
        <dbReference type="Proteomes" id="UP000515317"/>
    </source>
</evidence>
<dbReference type="InterPro" id="IPR004792">
    <property type="entry name" value="BaiN-like"/>
</dbReference>
<dbReference type="PRINTS" id="PR00411">
    <property type="entry name" value="PNDRDTASEI"/>
</dbReference>
<evidence type="ECO:0000256" key="2">
    <source>
        <dbReference type="ARBA" id="ARBA00022630"/>
    </source>
</evidence>
<keyword evidence="2" id="KW-0285">Flavoprotein</keyword>
<dbReference type="InterPro" id="IPR023166">
    <property type="entry name" value="BaiN-like_dom_sf"/>
</dbReference>
<dbReference type="KEGG" id="tso:IZ6_15250"/>
<organism evidence="6 7">
    <name type="scientific">Terrihabitans soli</name>
    <dbReference type="NCBI Taxonomy" id="708113"/>
    <lineage>
        <taxon>Bacteria</taxon>
        <taxon>Pseudomonadati</taxon>
        <taxon>Pseudomonadota</taxon>
        <taxon>Alphaproteobacteria</taxon>
        <taxon>Hyphomicrobiales</taxon>
        <taxon>Terrihabitans</taxon>
    </lineage>
</organism>
<name>A0A6S6QUZ2_9HYPH</name>
<dbReference type="AlphaFoldDB" id="A0A6S6QUZ2"/>
<dbReference type="Proteomes" id="UP000515317">
    <property type="component" value="Chromosome"/>
</dbReference>
<accession>A0A6S6QUZ2</accession>
<evidence type="ECO:0000256" key="3">
    <source>
        <dbReference type="ARBA" id="ARBA00022827"/>
    </source>
</evidence>
<dbReference type="EMBL" id="AP023361">
    <property type="protein sequence ID" value="BCJ90790.1"/>
    <property type="molecule type" value="Genomic_DNA"/>
</dbReference>
<reference evidence="6 7" key="1">
    <citation type="submission" date="2020-08" db="EMBL/GenBank/DDBJ databases">
        <title>Genome sequence of Rhizobiales bacterium strain IZ6.</title>
        <authorList>
            <person name="Nakai R."/>
            <person name="Naganuma T."/>
        </authorList>
    </citation>
    <scope>NUCLEOTIDE SEQUENCE [LARGE SCALE GENOMIC DNA]</scope>
    <source>
        <strain evidence="6 7">IZ6</strain>
    </source>
</reference>
<evidence type="ECO:0000256" key="1">
    <source>
        <dbReference type="ARBA" id="ARBA00001974"/>
    </source>
</evidence>
<dbReference type="Pfam" id="PF22780">
    <property type="entry name" value="HI0933_like_1st"/>
    <property type="match status" value="1"/>
</dbReference>
<dbReference type="PANTHER" id="PTHR42887">
    <property type="entry name" value="OS12G0638800 PROTEIN"/>
    <property type="match status" value="1"/>
</dbReference>
<evidence type="ECO:0000259" key="5">
    <source>
        <dbReference type="Pfam" id="PF22780"/>
    </source>
</evidence>
<feature type="domain" description="RsdA/BaiN/AoA(So)-like insert" evidence="5">
    <location>
        <begin position="190"/>
        <end position="339"/>
    </location>
</feature>
<dbReference type="InterPro" id="IPR055178">
    <property type="entry name" value="RsdA/BaiN/AoA(So)-like_dom"/>
</dbReference>
<dbReference type="InterPro" id="IPR022460">
    <property type="entry name" value="Flavoprotein_PP4765"/>
</dbReference>
<dbReference type="NCBIfam" id="TIGR00275">
    <property type="entry name" value="aminoacetone oxidase family FAD-binding enzyme"/>
    <property type="match status" value="1"/>
</dbReference>
<evidence type="ECO:0000259" key="4">
    <source>
        <dbReference type="Pfam" id="PF03486"/>
    </source>
</evidence>
<evidence type="ECO:0000313" key="6">
    <source>
        <dbReference type="EMBL" id="BCJ90790.1"/>
    </source>
</evidence>
<dbReference type="Gene3D" id="1.10.8.260">
    <property type="entry name" value="HI0933 insert domain-like"/>
    <property type="match status" value="1"/>
</dbReference>
<proteinExistence type="predicted"/>
<keyword evidence="3" id="KW-0274">FAD</keyword>